<evidence type="ECO:0000256" key="3">
    <source>
        <dbReference type="ARBA" id="ARBA00022553"/>
    </source>
</evidence>
<evidence type="ECO:0000256" key="4">
    <source>
        <dbReference type="ARBA" id="ARBA00023012"/>
    </source>
</evidence>
<dbReference type="InterPro" id="IPR018062">
    <property type="entry name" value="HTH_AraC-typ_CS"/>
</dbReference>
<keyword evidence="4" id="KW-0902">Two-component regulatory system</keyword>
<dbReference type="InterPro" id="IPR009057">
    <property type="entry name" value="Homeodomain-like_sf"/>
</dbReference>
<dbReference type="SUPFAM" id="SSF46689">
    <property type="entry name" value="Homeodomain-like"/>
    <property type="match status" value="1"/>
</dbReference>
<reference evidence="11 12" key="1">
    <citation type="submission" date="2024-09" db="EMBL/GenBank/DDBJ databases">
        <authorList>
            <person name="Sun Q."/>
            <person name="Mori K."/>
        </authorList>
    </citation>
    <scope>NUCLEOTIDE SEQUENCE [LARGE SCALE GENOMIC DNA]</scope>
    <source>
        <strain evidence="11 12">JCM 12520</strain>
    </source>
</reference>
<keyword evidence="3 8" id="KW-0597">Phosphoprotein</keyword>
<dbReference type="InterPro" id="IPR020449">
    <property type="entry name" value="Tscrpt_reg_AraC-type_HTH"/>
</dbReference>
<dbReference type="InterPro" id="IPR018060">
    <property type="entry name" value="HTH_AraC"/>
</dbReference>
<dbReference type="SMART" id="SM00342">
    <property type="entry name" value="HTH_ARAC"/>
    <property type="match status" value="1"/>
</dbReference>
<dbReference type="PROSITE" id="PS00041">
    <property type="entry name" value="HTH_ARAC_FAMILY_1"/>
    <property type="match status" value="1"/>
</dbReference>
<evidence type="ECO:0000313" key="11">
    <source>
        <dbReference type="EMBL" id="MFB9756158.1"/>
    </source>
</evidence>
<dbReference type="PANTHER" id="PTHR42713">
    <property type="entry name" value="HISTIDINE KINASE-RELATED"/>
    <property type="match status" value="1"/>
</dbReference>
<feature type="domain" description="Response regulatory" evidence="10">
    <location>
        <begin position="2"/>
        <end position="119"/>
    </location>
</feature>
<dbReference type="Gene3D" id="3.40.50.2300">
    <property type="match status" value="1"/>
</dbReference>
<gene>
    <name evidence="11" type="ORF">ACFFNY_31665</name>
</gene>
<dbReference type="Proteomes" id="UP001589619">
    <property type="component" value="Unassembled WGS sequence"/>
</dbReference>
<evidence type="ECO:0000256" key="7">
    <source>
        <dbReference type="ARBA" id="ARBA00023163"/>
    </source>
</evidence>
<dbReference type="EMBL" id="JBHMAG010000021">
    <property type="protein sequence ID" value="MFB9756158.1"/>
    <property type="molecule type" value="Genomic_DNA"/>
</dbReference>
<evidence type="ECO:0000259" key="10">
    <source>
        <dbReference type="PROSITE" id="PS50110"/>
    </source>
</evidence>
<dbReference type="InterPro" id="IPR051552">
    <property type="entry name" value="HptR"/>
</dbReference>
<name>A0ABV5W780_9BACL</name>
<sequence length="268" mass="30158">MKAHIVEDVKIVRETLVRHIDWSGLGLEIAGVSEDGEQALERMEAAPPDVLVTDIGMAMMDGIELIRRVKARFPDTKCIILSGLSEFQYAQEAIKLGVVEYVLKPLDIDELTAVVARTVRSIVQEREQRDELQRAKQIVKAHLPNVADGEPSMTALSGSMKHAKVVERMLNYVKSNLASGTLSLQQVADEANLSEKYANSIFKETVGTTINHYIIAQKMELAARLLQDPDMKVYEVCERIGYADHDHFRISFKRHHGCTPSEYRNRTL</sequence>
<evidence type="ECO:0000256" key="5">
    <source>
        <dbReference type="ARBA" id="ARBA00023015"/>
    </source>
</evidence>
<dbReference type="RefSeq" id="WP_344910572.1">
    <property type="nucleotide sequence ID" value="NZ_BAAAYO010000009.1"/>
</dbReference>
<evidence type="ECO:0000256" key="2">
    <source>
        <dbReference type="ARBA" id="ARBA00022490"/>
    </source>
</evidence>
<keyword evidence="7" id="KW-0804">Transcription</keyword>
<evidence type="ECO:0000256" key="6">
    <source>
        <dbReference type="ARBA" id="ARBA00023125"/>
    </source>
</evidence>
<organism evidence="11 12">
    <name type="scientific">Paenibacillus hodogayensis</name>
    <dbReference type="NCBI Taxonomy" id="279208"/>
    <lineage>
        <taxon>Bacteria</taxon>
        <taxon>Bacillati</taxon>
        <taxon>Bacillota</taxon>
        <taxon>Bacilli</taxon>
        <taxon>Bacillales</taxon>
        <taxon>Paenibacillaceae</taxon>
        <taxon>Paenibacillus</taxon>
    </lineage>
</organism>
<evidence type="ECO:0000259" key="9">
    <source>
        <dbReference type="PROSITE" id="PS01124"/>
    </source>
</evidence>
<comment type="caution">
    <text evidence="11">The sequence shown here is derived from an EMBL/GenBank/DDBJ whole genome shotgun (WGS) entry which is preliminary data.</text>
</comment>
<keyword evidence="2" id="KW-0963">Cytoplasm</keyword>
<dbReference type="InterPro" id="IPR001789">
    <property type="entry name" value="Sig_transdc_resp-reg_receiver"/>
</dbReference>
<evidence type="ECO:0000256" key="1">
    <source>
        <dbReference type="ARBA" id="ARBA00004496"/>
    </source>
</evidence>
<keyword evidence="12" id="KW-1185">Reference proteome</keyword>
<proteinExistence type="predicted"/>
<feature type="domain" description="HTH araC/xylS-type" evidence="9">
    <location>
        <begin position="167"/>
        <end position="266"/>
    </location>
</feature>
<dbReference type="PROSITE" id="PS01124">
    <property type="entry name" value="HTH_ARAC_FAMILY_2"/>
    <property type="match status" value="1"/>
</dbReference>
<evidence type="ECO:0000256" key="8">
    <source>
        <dbReference type="PROSITE-ProRule" id="PRU00169"/>
    </source>
</evidence>
<dbReference type="SUPFAM" id="SSF52172">
    <property type="entry name" value="CheY-like"/>
    <property type="match status" value="1"/>
</dbReference>
<dbReference type="CDD" id="cd17536">
    <property type="entry name" value="REC_YesN-like"/>
    <property type="match status" value="1"/>
</dbReference>
<feature type="modified residue" description="4-aspartylphosphate" evidence="8">
    <location>
        <position position="54"/>
    </location>
</feature>
<comment type="subcellular location">
    <subcellularLocation>
        <location evidence="1">Cytoplasm</location>
    </subcellularLocation>
</comment>
<keyword evidence="5" id="KW-0805">Transcription regulation</keyword>
<dbReference type="PROSITE" id="PS50110">
    <property type="entry name" value="RESPONSE_REGULATORY"/>
    <property type="match status" value="1"/>
</dbReference>
<accession>A0ABV5W780</accession>
<dbReference type="InterPro" id="IPR011006">
    <property type="entry name" value="CheY-like_superfamily"/>
</dbReference>
<dbReference type="Gene3D" id="1.10.10.60">
    <property type="entry name" value="Homeodomain-like"/>
    <property type="match status" value="2"/>
</dbReference>
<dbReference type="SMART" id="SM00448">
    <property type="entry name" value="REC"/>
    <property type="match status" value="1"/>
</dbReference>
<dbReference type="PANTHER" id="PTHR42713:SF3">
    <property type="entry name" value="TRANSCRIPTIONAL REGULATORY PROTEIN HPTR"/>
    <property type="match status" value="1"/>
</dbReference>
<dbReference type="Pfam" id="PF12833">
    <property type="entry name" value="HTH_18"/>
    <property type="match status" value="1"/>
</dbReference>
<dbReference type="Pfam" id="PF00072">
    <property type="entry name" value="Response_reg"/>
    <property type="match status" value="1"/>
</dbReference>
<evidence type="ECO:0000313" key="12">
    <source>
        <dbReference type="Proteomes" id="UP001589619"/>
    </source>
</evidence>
<protein>
    <submittedName>
        <fullName evidence="11">Response regulator</fullName>
    </submittedName>
</protein>
<keyword evidence="6" id="KW-0238">DNA-binding</keyword>
<dbReference type="PRINTS" id="PR00032">
    <property type="entry name" value="HTHARAC"/>
</dbReference>